<evidence type="ECO:0000259" key="2">
    <source>
        <dbReference type="Pfam" id="PF09811"/>
    </source>
</evidence>
<evidence type="ECO:0000313" key="4">
    <source>
        <dbReference type="Proteomes" id="UP000799436"/>
    </source>
</evidence>
<sequence>DPFATLLTLEDTYFAEGYTLGLRDGTRAGRIEGRVFGLEKGYSKAVEMGRLHGRAKIWHARLSPLTPASSHRVKALKGGERVTRHVERLAELTDPESLECKNGEDEVNEFDERLAGAKAKSTLVERIAGEGD</sequence>
<organism evidence="3 4">
    <name type="scientific">Teratosphaeria nubilosa</name>
    <dbReference type="NCBI Taxonomy" id="161662"/>
    <lineage>
        <taxon>Eukaryota</taxon>
        <taxon>Fungi</taxon>
        <taxon>Dikarya</taxon>
        <taxon>Ascomycota</taxon>
        <taxon>Pezizomycotina</taxon>
        <taxon>Dothideomycetes</taxon>
        <taxon>Dothideomycetidae</taxon>
        <taxon>Mycosphaerellales</taxon>
        <taxon>Teratosphaeriaceae</taxon>
        <taxon>Teratosphaeria</taxon>
    </lineage>
</organism>
<feature type="non-terminal residue" evidence="3">
    <location>
        <position position="132"/>
    </location>
</feature>
<accession>A0A6G1LB30</accession>
<dbReference type="OrthoDB" id="48036at2759"/>
<dbReference type="AlphaFoldDB" id="A0A6G1LB30"/>
<reference evidence="3" key="1">
    <citation type="journal article" date="2020" name="Stud. Mycol.">
        <title>101 Dothideomycetes genomes: a test case for predicting lifestyles and emergence of pathogens.</title>
        <authorList>
            <person name="Haridas S."/>
            <person name="Albert R."/>
            <person name="Binder M."/>
            <person name="Bloem J."/>
            <person name="Labutti K."/>
            <person name="Salamov A."/>
            <person name="Andreopoulos B."/>
            <person name="Baker S."/>
            <person name="Barry K."/>
            <person name="Bills G."/>
            <person name="Bluhm B."/>
            <person name="Cannon C."/>
            <person name="Castanera R."/>
            <person name="Culley D."/>
            <person name="Daum C."/>
            <person name="Ezra D."/>
            <person name="Gonzalez J."/>
            <person name="Henrissat B."/>
            <person name="Kuo A."/>
            <person name="Liang C."/>
            <person name="Lipzen A."/>
            <person name="Lutzoni F."/>
            <person name="Magnuson J."/>
            <person name="Mondo S."/>
            <person name="Nolan M."/>
            <person name="Ohm R."/>
            <person name="Pangilinan J."/>
            <person name="Park H.-J."/>
            <person name="Ramirez L."/>
            <person name="Alfaro M."/>
            <person name="Sun H."/>
            <person name="Tritt A."/>
            <person name="Yoshinaga Y."/>
            <person name="Zwiers L.-H."/>
            <person name="Turgeon B."/>
            <person name="Goodwin S."/>
            <person name="Spatafora J."/>
            <person name="Crous P."/>
            <person name="Grigoriev I."/>
        </authorList>
    </citation>
    <scope>NUCLEOTIDE SEQUENCE</scope>
    <source>
        <strain evidence="3">CBS 116005</strain>
    </source>
</reference>
<gene>
    <name evidence="3" type="ORF">EJ03DRAFT_241206</name>
</gene>
<protein>
    <recommendedName>
        <fullName evidence="2">Essential protein Yae1 N-terminal domain-containing protein</fullName>
    </recommendedName>
</protein>
<dbReference type="PANTHER" id="PTHR28532">
    <property type="entry name" value="GEO13458P1"/>
    <property type="match status" value="1"/>
</dbReference>
<feature type="domain" description="Essential protein Yae1 N-terminal" evidence="2">
    <location>
        <begin position="17"/>
        <end position="55"/>
    </location>
</feature>
<dbReference type="InterPro" id="IPR052436">
    <property type="entry name" value="LTO1_adapter"/>
</dbReference>
<evidence type="ECO:0000256" key="1">
    <source>
        <dbReference type="ARBA" id="ARBA00038090"/>
    </source>
</evidence>
<comment type="similarity">
    <text evidence="1">Belongs to the LTO1 family.</text>
</comment>
<dbReference type="EMBL" id="ML995828">
    <property type="protein sequence ID" value="KAF2770087.1"/>
    <property type="molecule type" value="Genomic_DNA"/>
</dbReference>
<dbReference type="InterPro" id="IPR019191">
    <property type="entry name" value="Essential_protein_Yae1_N"/>
</dbReference>
<name>A0A6G1LB30_9PEZI</name>
<evidence type="ECO:0000313" key="3">
    <source>
        <dbReference type="EMBL" id="KAF2770087.1"/>
    </source>
</evidence>
<feature type="non-terminal residue" evidence="3">
    <location>
        <position position="1"/>
    </location>
</feature>
<dbReference type="Pfam" id="PF09811">
    <property type="entry name" value="Yae1_N"/>
    <property type="match status" value="1"/>
</dbReference>
<dbReference type="Proteomes" id="UP000799436">
    <property type="component" value="Unassembled WGS sequence"/>
</dbReference>
<keyword evidence="4" id="KW-1185">Reference proteome</keyword>
<dbReference type="PANTHER" id="PTHR28532:SF1">
    <property type="entry name" value="ORAL CANCER OVEREXPRESSED 1"/>
    <property type="match status" value="1"/>
</dbReference>
<proteinExistence type="inferred from homology"/>